<evidence type="ECO:0000313" key="3">
    <source>
        <dbReference type="Proteomes" id="UP000326757"/>
    </source>
</evidence>
<dbReference type="Proteomes" id="UP000326757">
    <property type="component" value="Unassembled WGS sequence"/>
</dbReference>
<protein>
    <submittedName>
        <fullName evidence="2">Uncharacterized protein</fullName>
    </submittedName>
</protein>
<accession>A0A5N6K2K9</accession>
<dbReference type="EMBL" id="VIGI01000009">
    <property type="protein sequence ID" value="KAB8296365.1"/>
    <property type="molecule type" value="Genomic_DNA"/>
</dbReference>
<proteinExistence type="predicted"/>
<evidence type="ECO:0000313" key="2">
    <source>
        <dbReference type="EMBL" id="KAB8296365.1"/>
    </source>
</evidence>
<comment type="caution">
    <text evidence="2">The sequence shown here is derived from an EMBL/GenBank/DDBJ whole genome shotgun (WGS) entry which is preliminary data.</text>
</comment>
<organism evidence="2 3">
    <name type="scientific">Monilinia laxa</name>
    <name type="common">Brown rot fungus</name>
    <name type="synonym">Sclerotinia laxa</name>
    <dbReference type="NCBI Taxonomy" id="61186"/>
    <lineage>
        <taxon>Eukaryota</taxon>
        <taxon>Fungi</taxon>
        <taxon>Dikarya</taxon>
        <taxon>Ascomycota</taxon>
        <taxon>Pezizomycotina</taxon>
        <taxon>Leotiomycetes</taxon>
        <taxon>Helotiales</taxon>
        <taxon>Sclerotiniaceae</taxon>
        <taxon>Monilinia</taxon>
    </lineage>
</organism>
<feature type="transmembrane region" description="Helical" evidence="1">
    <location>
        <begin position="69"/>
        <end position="88"/>
    </location>
</feature>
<dbReference type="AlphaFoldDB" id="A0A5N6K2K9"/>
<evidence type="ECO:0000256" key="1">
    <source>
        <dbReference type="SAM" id="Phobius"/>
    </source>
</evidence>
<keyword evidence="1" id="KW-1133">Transmembrane helix</keyword>
<keyword evidence="1" id="KW-0812">Transmembrane</keyword>
<sequence length="102" mass="10743">MQERYTSLASLSLISPSNLFLSASFNLSIVAAKSLTPPIFFPALGEKENLGEDADVDADFESAFNPLKISGRFIGVSILSLFSLVVVVKLEVAFGAGDCGGL</sequence>
<keyword evidence="3" id="KW-1185">Reference proteome</keyword>
<name>A0A5N6K2K9_MONLA</name>
<keyword evidence="1" id="KW-0472">Membrane</keyword>
<gene>
    <name evidence="2" type="ORF">EYC80_009124</name>
</gene>
<reference evidence="2 3" key="1">
    <citation type="submission" date="2019-06" db="EMBL/GenBank/DDBJ databases">
        <title>Genome Sequence of the Brown Rot Fungal Pathogen Monilinia laxa.</title>
        <authorList>
            <person name="De Miccolis Angelini R.M."/>
            <person name="Landi L."/>
            <person name="Abate D."/>
            <person name="Pollastro S."/>
            <person name="Romanazzi G."/>
            <person name="Faretra F."/>
        </authorList>
    </citation>
    <scope>NUCLEOTIDE SEQUENCE [LARGE SCALE GENOMIC DNA]</scope>
    <source>
        <strain evidence="2 3">Mlax316</strain>
    </source>
</reference>